<evidence type="ECO:0000313" key="14">
    <source>
        <dbReference type="Proteomes" id="UP000248646"/>
    </source>
</evidence>
<evidence type="ECO:0000256" key="4">
    <source>
        <dbReference type="ARBA" id="ARBA00015100"/>
    </source>
</evidence>
<protein>
    <recommendedName>
        <fullName evidence="4">Farnesyl diphosphate synthase</fullName>
        <ecNumber evidence="3">2.5.1.10</ecNumber>
    </recommendedName>
    <alternativeName>
        <fullName evidence="10">(2E,6E)-farnesyl diphosphate synthase</fullName>
    </alternativeName>
    <alternativeName>
        <fullName evidence="9">Geranyltranstransferase</fullName>
    </alternativeName>
</protein>
<evidence type="ECO:0000256" key="3">
    <source>
        <dbReference type="ARBA" id="ARBA00012439"/>
    </source>
</evidence>
<dbReference type="Gene3D" id="1.10.600.10">
    <property type="entry name" value="Farnesyl Diphosphate Synthase"/>
    <property type="match status" value="1"/>
</dbReference>
<dbReference type="SUPFAM" id="SSF48576">
    <property type="entry name" value="Terpenoid synthases"/>
    <property type="match status" value="1"/>
</dbReference>
<organism evidence="13 14">
    <name type="scientific">Psychrobacillus insolitus</name>
    <dbReference type="NCBI Taxonomy" id="1461"/>
    <lineage>
        <taxon>Bacteria</taxon>
        <taxon>Bacillati</taxon>
        <taxon>Bacillota</taxon>
        <taxon>Bacilli</taxon>
        <taxon>Bacillales</taxon>
        <taxon>Bacillaceae</taxon>
        <taxon>Psychrobacillus</taxon>
    </lineage>
</organism>
<evidence type="ECO:0000256" key="9">
    <source>
        <dbReference type="ARBA" id="ARBA00032380"/>
    </source>
</evidence>
<dbReference type="InterPro" id="IPR008949">
    <property type="entry name" value="Isoprenoid_synthase_dom_sf"/>
</dbReference>
<comment type="caution">
    <text evidence="13">The sequence shown here is derived from an EMBL/GenBank/DDBJ whole genome shotgun (WGS) entry which is preliminary data.</text>
</comment>
<dbReference type="NCBIfam" id="NF045485">
    <property type="entry name" value="FPPsyn"/>
    <property type="match status" value="1"/>
</dbReference>
<dbReference type="Proteomes" id="UP000248646">
    <property type="component" value="Unassembled WGS sequence"/>
</dbReference>
<dbReference type="GO" id="GO:0005737">
    <property type="term" value="C:cytoplasm"/>
    <property type="evidence" value="ECO:0007669"/>
    <property type="project" value="UniProtKB-ARBA"/>
</dbReference>
<sequence length="293" mass="31993">MSNLQTFIQENQLVIEQKLAELINELTVPTELKDAMAYSLLAGGKRIRPLYVLAVLEELQVKNEDAVIVACTIEMIHSYSLIHDDLPAMDDDDLRRGKPTNHIVFGEALAILAGDGLVTLAFGIIARLTNLSAEQKLNLVDKLSFSAGAEGMVGGQVLDMLGEGKSLTMTELEQVHVNKTGALLSFSILAGGIIANASEEMMNALRTYAFHIGLAFQIQDDILDIEGTSEQLGKTAGKDVLSEKNTYPSILTLEGAKKHLHMQYDLAIEALESVNLHKGLLLEFANYITKRTN</sequence>
<keyword evidence="7" id="KW-0460">Magnesium</keyword>
<evidence type="ECO:0000256" key="10">
    <source>
        <dbReference type="ARBA" id="ARBA00032873"/>
    </source>
</evidence>
<dbReference type="OrthoDB" id="9805316at2"/>
<evidence type="ECO:0000256" key="7">
    <source>
        <dbReference type="ARBA" id="ARBA00022842"/>
    </source>
</evidence>
<dbReference type="RefSeq" id="WP_111437949.1">
    <property type="nucleotide sequence ID" value="NZ_QKZI01000001.1"/>
</dbReference>
<evidence type="ECO:0000256" key="2">
    <source>
        <dbReference type="ARBA" id="ARBA00006706"/>
    </source>
</evidence>
<evidence type="ECO:0000256" key="8">
    <source>
        <dbReference type="ARBA" id="ARBA00023229"/>
    </source>
</evidence>
<dbReference type="InterPro" id="IPR053378">
    <property type="entry name" value="Prenyl_diphosphate_synthase"/>
</dbReference>
<reference evidence="13 14" key="1">
    <citation type="submission" date="2018-06" db="EMBL/GenBank/DDBJ databases">
        <title>Genomic Encyclopedia of Type Strains, Phase IV (KMG-IV): sequencing the most valuable type-strain genomes for metagenomic binning, comparative biology and taxonomic classification.</title>
        <authorList>
            <person name="Goeker M."/>
        </authorList>
    </citation>
    <scope>NUCLEOTIDE SEQUENCE [LARGE SCALE GENOMIC DNA]</scope>
    <source>
        <strain evidence="13 14">DSM 5</strain>
    </source>
</reference>
<evidence type="ECO:0000256" key="6">
    <source>
        <dbReference type="ARBA" id="ARBA00022723"/>
    </source>
</evidence>
<keyword evidence="8" id="KW-0414">Isoprene biosynthesis</keyword>
<dbReference type="PANTHER" id="PTHR43281:SF1">
    <property type="entry name" value="FARNESYL DIPHOSPHATE SYNTHASE"/>
    <property type="match status" value="1"/>
</dbReference>
<dbReference type="SFLD" id="SFLDS00005">
    <property type="entry name" value="Isoprenoid_Synthase_Type_I"/>
    <property type="match status" value="1"/>
</dbReference>
<keyword evidence="14" id="KW-1185">Reference proteome</keyword>
<dbReference type="PROSITE" id="PS00444">
    <property type="entry name" value="POLYPRENYL_SYNTHASE_2"/>
    <property type="match status" value="1"/>
</dbReference>
<proteinExistence type="inferred from homology"/>
<dbReference type="EMBL" id="QKZI01000001">
    <property type="protein sequence ID" value="PZX07271.1"/>
    <property type="molecule type" value="Genomic_DNA"/>
</dbReference>
<evidence type="ECO:0000313" key="13">
    <source>
        <dbReference type="EMBL" id="PZX07271.1"/>
    </source>
</evidence>
<dbReference type="AlphaFoldDB" id="A0A2W7MTY8"/>
<evidence type="ECO:0000256" key="12">
    <source>
        <dbReference type="RuleBase" id="RU004466"/>
    </source>
</evidence>
<dbReference type="FunFam" id="1.10.600.10:FF:000001">
    <property type="entry name" value="Geranylgeranyl diphosphate synthase"/>
    <property type="match status" value="1"/>
</dbReference>
<comment type="catalytic activity">
    <reaction evidence="11">
        <text>isopentenyl diphosphate + (2E)-geranyl diphosphate = (2E,6E)-farnesyl diphosphate + diphosphate</text>
        <dbReference type="Rhea" id="RHEA:19361"/>
        <dbReference type="ChEBI" id="CHEBI:33019"/>
        <dbReference type="ChEBI" id="CHEBI:58057"/>
        <dbReference type="ChEBI" id="CHEBI:128769"/>
        <dbReference type="ChEBI" id="CHEBI:175763"/>
        <dbReference type="EC" id="2.5.1.10"/>
    </reaction>
</comment>
<name>A0A2W7MTY8_9BACI</name>
<evidence type="ECO:0000256" key="5">
    <source>
        <dbReference type="ARBA" id="ARBA00022679"/>
    </source>
</evidence>
<evidence type="ECO:0000256" key="1">
    <source>
        <dbReference type="ARBA" id="ARBA00001946"/>
    </source>
</evidence>
<gene>
    <name evidence="13" type="ORF">C7437_101383</name>
</gene>
<dbReference type="PANTHER" id="PTHR43281">
    <property type="entry name" value="FARNESYL DIPHOSPHATE SYNTHASE"/>
    <property type="match status" value="1"/>
</dbReference>
<evidence type="ECO:0000256" key="11">
    <source>
        <dbReference type="ARBA" id="ARBA00049399"/>
    </source>
</evidence>
<dbReference type="CDD" id="cd00685">
    <property type="entry name" value="Trans_IPPS_HT"/>
    <property type="match status" value="1"/>
</dbReference>
<dbReference type="InterPro" id="IPR033749">
    <property type="entry name" value="Polyprenyl_synt_CS"/>
</dbReference>
<dbReference type="SFLD" id="SFLDG01017">
    <property type="entry name" value="Polyprenyl_Transferase_Like"/>
    <property type="match status" value="1"/>
</dbReference>
<comment type="similarity">
    <text evidence="2 12">Belongs to the FPP/GGPP synthase family.</text>
</comment>
<dbReference type="PROSITE" id="PS00723">
    <property type="entry name" value="POLYPRENYL_SYNTHASE_1"/>
    <property type="match status" value="1"/>
</dbReference>
<dbReference type="GO" id="GO:0016114">
    <property type="term" value="P:terpenoid biosynthetic process"/>
    <property type="evidence" value="ECO:0007669"/>
    <property type="project" value="UniProtKB-ARBA"/>
</dbReference>
<dbReference type="GO" id="GO:0004337">
    <property type="term" value="F:(2E,6E)-farnesyl diphosphate synthase activity"/>
    <property type="evidence" value="ECO:0007669"/>
    <property type="project" value="UniProtKB-EC"/>
</dbReference>
<dbReference type="EC" id="2.5.1.10" evidence="3"/>
<dbReference type="Pfam" id="PF00348">
    <property type="entry name" value="polyprenyl_synt"/>
    <property type="match status" value="1"/>
</dbReference>
<dbReference type="InterPro" id="IPR000092">
    <property type="entry name" value="Polyprenyl_synt"/>
</dbReference>
<keyword evidence="6" id="KW-0479">Metal-binding</keyword>
<dbReference type="GO" id="GO:0046872">
    <property type="term" value="F:metal ion binding"/>
    <property type="evidence" value="ECO:0007669"/>
    <property type="project" value="UniProtKB-KW"/>
</dbReference>
<comment type="cofactor">
    <cofactor evidence="1">
        <name>Mg(2+)</name>
        <dbReference type="ChEBI" id="CHEBI:18420"/>
    </cofactor>
</comment>
<accession>A0A2W7MTY8</accession>
<keyword evidence="5 12" id="KW-0808">Transferase</keyword>